<dbReference type="GO" id="GO:0030288">
    <property type="term" value="C:outer membrane-bounded periplasmic space"/>
    <property type="evidence" value="ECO:0007669"/>
    <property type="project" value="TreeGrafter"/>
</dbReference>
<keyword evidence="6" id="KW-0732">Signal</keyword>
<evidence type="ECO:0000256" key="4">
    <source>
        <dbReference type="ARBA" id="ARBA00022617"/>
    </source>
</evidence>
<dbReference type="Gene3D" id="1.10.1130.10">
    <property type="entry name" value="Flavocytochrome C3, Chain A"/>
    <property type="match status" value="1"/>
</dbReference>
<evidence type="ECO:0000256" key="6">
    <source>
        <dbReference type="ARBA" id="ARBA00022729"/>
    </source>
</evidence>
<evidence type="ECO:0000313" key="13">
    <source>
        <dbReference type="Proteomes" id="UP000253805"/>
    </source>
</evidence>
<dbReference type="GO" id="GO:0042279">
    <property type="term" value="F:nitrite reductase (cytochrome, ammonia-forming) activity"/>
    <property type="evidence" value="ECO:0007669"/>
    <property type="project" value="UniProtKB-EC"/>
</dbReference>
<evidence type="ECO:0000313" key="12">
    <source>
        <dbReference type="EMBL" id="RDC42305.1"/>
    </source>
</evidence>
<accession>A0A369NZ60</accession>
<keyword evidence="5" id="KW-0479">Metal-binding</keyword>
<evidence type="ECO:0000256" key="9">
    <source>
        <dbReference type="ARBA" id="ARBA00023004"/>
    </source>
</evidence>
<organism evidence="12 13">
    <name type="scientific">Adlercreutzia equolifaciens subsp. celatus</name>
    <dbReference type="NCBI Taxonomy" id="394340"/>
    <lineage>
        <taxon>Bacteria</taxon>
        <taxon>Bacillati</taxon>
        <taxon>Actinomycetota</taxon>
        <taxon>Coriobacteriia</taxon>
        <taxon>Eggerthellales</taxon>
        <taxon>Eggerthellaceae</taxon>
        <taxon>Adlercreutzia</taxon>
    </lineage>
</organism>
<dbReference type="EC" id="1.7.2.2" evidence="3"/>
<dbReference type="GO" id="GO:0020037">
    <property type="term" value="F:heme binding"/>
    <property type="evidence" value="ECO:0007669"/>
    <property type="project" value="TreeGrafter"/>
</dbReference>
<keyword evidence="8" id="KW-0560">Oxidoreductase</keyword>
<keyword evidence="11" id="KW-0472">Membrane</keyword>
<keyword evidence="11" id="KW-1133">Transmembrane helix</keyword>
<keyword evidence="7" id="KW-0106">Calcium</keyword>
<dbReference type="InterPro" id="IPR003321">
    <property type="entry name" value="Cyt_c552"/>
</dbReference>
<dbReference type="PANTHER" id="PTHR30633">
    <property type="entry name" value="CYTOCHROME C-552 RESPIRATORY NITRITE REDUCTASE"/>
    <property type="match status" value="1"/>
</dbReference>
<protein>
    <recommendedName>
        <fullName evidence="3">nitrite reductase (cytochrome; ammonia-forming)</fullName>
        <ecNumber evidence="3">1.7.2.2</ecNumber>
    </recommendedName>
</protein>
<keyword evidence="9" id="KW-0408">Iron</keyword>
<dbReference type="SUPFAM" id="SSF48695">
    <property type="entry name" value="Multiheme cytochromes"/>
    <property type="match status" value="1"/>
</dbReference>
<comment type="catalytic activity">
    <reaction evidence="10">
        <text>6 Fe(III)-[cytochrome c] + NH4(+) + 2 H2O = 6 Fe(II)-[cytochrome c] + nitrite + 8 H(+)</text>
        <dbReference type="Rhea" id="RHEA:13089"/>
        <dbReference type="Rhea" id="RHEA-COMP:10350"/>
        <dbReference type="Rhea" id="RHEA-COMP:14399"/>
        <dbReference type="ChEBI" id="CHEBI:15377"/>
        <dbReference type="ChEBI" id="CHEBI:15378"/>
        <dbReference type="ChEBI" id="CHEBI:16301"/>
        <dbReference type="ChEBI" id="CHEBI:28938"/>
        <dbReference type="ChEBI" id="CHEBI:29033"/>
        <dbReference type="ChEBI" id="CHEBI:29034"/>
        <dbReference type="EC" id="1.7.2.2"/>
    </reaction>
</comment>
<sequence>MGCPFRSRAYQALGAPAFDFDYRGRGSSAATIGKCKQNASESRLRGRNRHLQWWRREGWALQRNDRDRRREEAVMRRVLFGKRERKVFLLAACVAFACCLCLGACAVQQSELSTTGDAPMASETDAGTAILSPHAWKDQYPNQYASYIDAGYETYDDRQPDAHGKVNTFFSATHFSNMTPETGCMRCHTSEFSSLVKEHGDGLFAMGFTDFRRQVTVGVTCYSCHGNNPGELTPANTWVIDAAKRGGIETDEKNLVCAQCHALPDWGTIMDNPDPSSWSMLQFGLDADAYWEHYEASGNENPIVPAEEMEFNSFVGSIMEKAGATCVDCHMPKAQSDDGTMYSVHIFKGPDCNEELYENCLGCHTDSTVEQRKAAVEEVKADYETRRAPAQAAVDELASAIERAGNSVDASKVEQATVLLNKATFYLNYGSDWGSGIHNMGNPNNVDCFEDAIAFAEEGTALLA</sequence>
<comment type="subcellular location">
    <subcellularLocation>
        <location evidence="1">Cell envelope</location>
    </subcellularLocation>
</comment>
<dbReference type="Proteomes" id="UP000253805">
    <property type="component" value="Unassembled WGS sequence"/>
</dbReference>
<dbReference type="AlphaFoldDB" id="A0A369NZ60"/>
<evidence type="ECO:0000256" key="3">
    <source>
        <dbReference type="ARBA" id="ARBA00011887"/>
    </source>
</evidence>
<evidence type="ECO:0000256" key="8">
    <source>
        <dbReference type="ARBA" id="ARBA00023002"/>
    </source>
</evidence>
<name>A0A369NZ60_9ACTN</name>
<comment type="caution">
    <text evidence="12">The sequence shown here is derived from an EMBL/GenBank/DDBJ whole genome shotgun (WGS) entry which is preliminary data.</text>
</comment>
<evidence type="ECO:0000256" key="11">
    <source>
        <dbReference type="SAM" id="Phobius"/>
    </source>
</evidence>
<dbReference type="EMBL" id="PPUT01000030">
    <property type="protein sequence ID" value="RDC42305.1"/>
    <property type="molecule type" value="Genomic_DNA"/>
</dbReference>
<keyword evidence="11" id="KW-0812">Transmembrane</keyword>
<dbReference type="InterPro" id="IPR036280">
    <property type="entry name" value="Multihaem_cyt_sf"/>
</dbReference>
<evidence type="ECO:0000256" key="10">
    <source>
        <dbReference type="ARBA" id="ARBA00049131"/>
    </source>
</evidence>
<dbReference type="Pfam" id="PF02335">
    <property type="entry name" value="Cytochrom_C552"/>
    <property type="match status" value="1"/>
</dbReference>
<proteinExistence type="inferred from homology"/>
<gene>
    <name evidence="12" type="ORF">C1850_09930</name>
</gene>
<feature type="transmembrane region" description="Helical" evidence="11">
    <location>
        <begin position="87"/>
        <end position="109"/>
    </location>
</feature>
<dbReference type="PANTHER" id="PTHR30633:SF0">
    <property type="entry name" value="CYTOCHROME C-552"/>
    <property type="match status" value="1"/>
</dbReference>
<keyword evidence="4" id="KW-0349">Heme</keyword>
<evidence type="ECO:0000256" key="5">
    <source>
        <dbReference type="ARBA" id="ARBA00022723"/>
    </source>
</evidence>
<dbReference type="GO" id="GO:0019645">
    <property type="term" value="P:anaerobic electron transport chain"/>
    <property type="evidence" value="ECO:0007669"/>
    <property type="project" value="TreeGrafter"/>
</dbReference>
<evidence type="ECO:0000256" key="1">
    <source>
        <dbReference type="ARBA" id="ARBA00004196"/>
    </source>
</evidence>
<comment type="similarity">
    <text evidence="2">Belongs to the cytochrome c-552 family.</text>
</comment>
<dbReference type="GO" id="GO:0046872">
    <property type="term" value="F:metal ion binding"/>
    <property type="evidence" value="ECO:0007669"/>
    <property type="project" value="UniProtKB-KW"/>
</dbReference>
<reference evidence="12 13" key="1">
    <citation type="journal article" date="2018" name="Elife">
        <title>Discovery and characterization of a prevalent human gut bacterial enzyme sufficient for the inactivation of a family of plant toxins.</title>
        <authorList>
            <person name="Koppel N."/>
            <person name="Bisanz J.E."/>
            <person name="Pandelia M.E."/>
            <person name="Turnbaugh P.J."/>
            <person name="Balskus E.P."/>
        </authorList>
    </citation>
    <scope>NUCLEOTIDE SEQUENCE [LARGE SCALE GENOMIC DNA]</scope>
    <source>
        <strain evidence="12 13">OB21 GAM 11</strain>
    </source>
</reference>
<evidence type="ECO:0000256" key="7">
    <source>
        <dbReference type="ARBA" id="ARBA00022837"/>
    </source>
</evidence>
<evidence type="ECO:0000256" key="2">
    <source>
        <dbReference type="ARBA" id="ARBA00009288"/>
    </source>
</evidence>